<dbReference type="RefSeq" id="WP_311789602.1">
    <property type="nucleotide sequence ID" value="NZ_JALDYY010000034.1"/>
</dbReference>
<comment type="caution">
    <text evidence="2">The sequence shown here is derived from an EMBL/GenBank/DDBJ whole genome shotgun (WGS) entry which is preliminary data.</text>
</comment>
<evidence type="ECO:0000313" key="2">
    <source>
        <dbReference type="EMBL" id="MDI7922116.1"/>
    </source>
</evidence>
<dbReference type="PROSITE" id="PS50125">
    <property type="entry name" value="GUANYLATE_CYCLASE_2"/>
    <property type="match status" value="1"/>
</dbReference>
<dbReference type="CDD" id="cd07302">
    <property type="entry name" value="CHD"/>
    <property type="match status" value="1"/>
</dbReference>
<dbReference type="GO" id="GO:0035556">
    <property type="term" value="P:intracellular signal transduction"/>
    <property type="evidence" value="ECO:0007669"/>
    <property type="project" value="InterPro"/>
</dbReference>
<dbReference type="Pfam" id="PF00211">
    <property type="entry name" value="Guanylate_cyc"/>
    <property type="match status" value="1"/>
</dbReference>
<dbReference type="PANTHER" id="PTHR43081:SF11">
    <property type="entry name" value="BLR2264 PROTEIN"/>
    <property type="match status" value="1"/>
</dbReference>
<organism evidence="2 3">
    <name type="scientific">Ferirhizobium litorale</name>
    <dbReference type="NCBI Taxonomy" id="2927786"/>
    <lineage>
        <taxon>Bacteria</taxon>
        <taxon>Pseudomonadati</taxon>
        <taxon>Pseudomonadota</taxon>
        <taxon>Alphaproteobacteria</taxon>
        <taxon>Hyphomicrobiales</taxon>
        <taxon>Rhizobiaceae</taxon>
        <taxon>Ferirhizobium</taxon>
    </lineage>
</organism>
<keyword evidence="3" id="KW-1185">Reference proteome</keyword>
<dbReference type="EMBL" id="JALDYZ010000003">
    <property type="protein sequence ID" value="MDI7922116.1"/>
    <property type="molecule type" value="Genomic_DNA"/>
</dbReference>
<name>A0AAE3QF11_9HYPH</name>
<accession>A0AAE3QF11</accession>
<dbReference type="InterPro" id="IPR029787">
    <property type="entry name" value="Nucleotide_cyclase"/>
</dbReference>
<dbReference type="Proteomes" id="UP001161580">
    <property type="component" value="Unassembled WGS sequence"/>
</dbReference>
<dbReference type="AlphaFoldDB" id="A0AAE3QF11"/>
<dbReference type="InterPro" id="IPR001054">
    <property type="entry name" value="A/G_cyclase"/>
</dbReference>
<reference evidence="2" key="1">
    <citation type="submission" date="2022-03" db="EMBL/GenBank/DDBJ databases">
        <title>Fererhizobium litorale gen. nov., sp. nov., isolated from sandy sediments of the Sea of Japan seashore.</title>
        <authorList>
            <person name="Romanenko L."/>
            <person name="Kurilenko V."/>
            <person name="Otstavnykh N."/>
            <person name="Svetashev V."/>
            <person name="Tekutyeva L."/>
            <person name="Isaeva M."/>
            <person name="Mikhailov V."/>
        </authorList>
    </citation>
    <scope>NUCLEOTIDE SEQUENCE</scope>
    <source>
        <strain evidence="2">KMM 9576</strain>
    </source>
</reference>
<dbReference type="GO" id="GO:0004016">
    <property type="term" value="F:adenylate cyclase activity"/>
    <property type="evidence" value="ECO:0007669"/>
    <property type="project" value="UniProtKB-ARBA"/>
</dbReference>
<feature type="domain" description="Guanylate cyclase" evidence="1">
    <location>
        <begin position="221"/>
        <end position="352"/>
    </location>
</feature>
<dbReference type="InterPro" id="IPR050697">
    <property type="entry name" value="Adenylyl/Guanylyl_Cyclase_3/4"/>
</dbReference>
<dbReference type="PANTHER" id="PTHR43081">
    <property type="entry name" value="ADENYLATE CYCLASE, TERMINAL-DIFFERENTIATION SPECIFIC-RELATED"/>
    <property type="match status" value="1"/>
</dbReference>
<gene>
    <name evidence="2" type="ORF">MRS75_08430</name>
</gene>
<dbReference type="Gene3D" id="3.30.70.1230">
    <property type="entry name" value="Nucleotide cyclase"/>
    <property type="match status" value="1"/>
</dbReference>
<evidence type="ECO:0000313" key="3">
    <source>
        <dbReference type="Proteomes" id="UP001161580"/>
    </source>
</evidence>
<dbReference type="SUPFAM" id="SSF55073">
    <property type="entry name" value="Nucleotide cyclase"/>
    <property type="match status" value="1"/>
</dbReference>
<sequence>MVTRHCNEIAAWLAEAGLLGIRDEASLTQAFCERCVEAGLPLGKVFVMIDTLHPMYEARAFFWDEDPENPFREEEHVGSRDQEGTGQWSRSPFLQMLRRRETSLRCRLEHGETHGYPAIQELCDAGQTDYLAFVYRTRQAVRVEDVNAFYARFTTARPGGFSDVDAACLAQLTPHLGLAIRSAAQSRLTKTLAEAYLGRDAGRRVLSGAIRHDAVRRIRAVLWYSDITGYTHLSESVQADQLIPLINDYAEAVIGAVKSAGGDVLKLIGDGVLAMFTSSRPEYACRAAVDAEHDLRLRLGQLARRRKAEGLPVADIHLGLHAGDVFYGNIGTPDRLDFTVVGQPVNEVSRISDMCQSTGRNMLCSSEFADLLLGVERDKLVSVGRFALKGVGKAKELFTLDPSLVAADTTPKMSPPRRRASVARH</sequence>
<protein>
    <submittedName>
        <fullName evidence="2">Adenylate/guanylate cyclase domain-containing protein</fullName>
    </submittedName>
</protein>
<dbReference type="GO" id="GO:0006171">
    <property type="term" value="P:cAMP biosynthetic process"/>
    <property type="evidence" value="ECO:0007669"/>
    <property type="project" value="TreeGrafter"/>
</dbReference>
<evidence type="ECO:0000259" key="1">
    <source>
        <dbReference type="PROSITE" id="PS50125"/>
    </source>
</evidence>
<proteinExistence type="predicted"/>